<dbReference type="AlphaFoldDB" id="A0A2P2NQR2"/>
<reference evidence="2" key="1">
    <citation type="submission" date="2018-02" db="EMBL/GenBank/DDBJ databases">
        <title>Rhizophora mucronata_Transcriptome.</title>
        <authorList>
            <person name="Meera S.P."/>
            <person name="Sreeshan A."/>
            <person name="Augustine A."/>
        </authorList>
    </citation>
    <scope>NUCLEOTIDE SEQUENCE</scope>
    <source>
        <tissue evidence="2">Leaf</tissue>
    </source>
</reference>
<evidence type="ECO:0000313" key="2">
    <source>
        <dbReference type="EMBL" id="MBX44858.1"/>
    </source>
</evidence>
<feature type="transmembrane region" description="Helical" evidence="1">
    <location>
        <begin position="20"/>
        <end position="40"/>
    </location>
</feature>
<evidence type="ECO:0000256" key="1">
    <source>
        <dbReference type="SAM" id="Phobius"/>
    </source>
</evidence>
<keyword evidence="1" id="KW-1133">Transmembrane helix</keyword>
<keyword evidence="1" id="KW-0472">Membrane</keyword>
<name>A0A2P2NQR2_RHIMU</name>
<proteinExistence type="predicted"/>
<organism evidence="2">
    <name type="scientific">Rhizophora mucronata</name>
    <name type="common">Asiatic mangrove</name>
    <dbReference type="NCBI Taxonomy" id="61149"/>
    <lineage>
        <taxon>Eukaryota</taxon>
        <taxon>Viridiplantae</taxon>
        <taxon>Streptophyta</taxon>
        <taxon>Embryophyta</taxon>
        <taxon>Tracheophyta</taxon>
        <taxon>Spermatophyta</taxon>
        <taxon>Magnoliopsida</taxon>
        <taxon>eudicotyledons</taxon>
        <taxon>Gunneridae</taxon>
        <taxon>Pentapetalae</taxon>
        <taxon>rosids</taxon>
        <taxon>fabids</taxon>
        <taxon>Malpighiales</taxon>
        <taxon>Rhizophoraceae</taxon>
        <taxon>Rhizophora</taxon>
    </lineage>
</organism>
<keyword evidence="1" id="KW-0812">Transmembrane</keyword>
<protein>
    <submittedName>
        <fullName evidence="2">Uncharacterized protein</fullName>
    </submittedName>
</protein>
<accession>A0A2P2NQR2</accession>
<dbReference type="EMBL" id="GGEC01064374">
    <property type="protein sequence ID" value="MBX44858.1"/>
    <property type="molecule type" value="Transcribed_RNA"/>
</dbReference>
<sequence>MLSLRPQPISLLRRIFFHCAFLRILGVYYIYFSVLIQTLGSLESH</sequence>